<keyword evidence="2" id="KW-1185">Reference proteome</keyword>
<evidence type="ECO:0000313" key="1">
    <source>
        <dbReference type="EMBL" id="KAK5938263.1"/>
    </source>
</evidence>
<proteinExistence type="predicted"/>
<comment type="caution">
    <text evidence="1">The sequence shown here is derived from an EMBL/GenBank/DDBJ whole genome shotgun (WGS) entry which is preliminary data.</text>
</comment>
<name>A0ABR0RCB5_9EURO</name>
<dbReference type="EMBL" id="JAVHJV010000013">
    <property type="protein sequence ID" value="KAK5938263.1"/>
    <property type="molecule type" value="Genomic_DNA"/>
</dbReference>
<sequence length="266" mass="30647">MFIIHQPLSENHTQDLELPTEKTELQKTAFDRIIISIDDFIIFLQDLYLPTDAILVPPEGGWPDITKETWSSFGKSDEVIEVLRHLTYVKPYRTSDPYEFITGGGLYDFRNPNRVKEATRGDGRFIAFMTEIPDRPAPPYVVGILRGSGSCPVRLLDCRNGLVYGEGTHEGGWSEGVRRPVEDYFALLKERFRNMQLLPQGRYNVSEEGNSFETIRRPLKEIYKRHGWPDNYRRDECVAEVAEFGKASNIVRLQDEYLRSLTPRVG</sequence>
<protein>
    <submittedName>
        <fullName evidence="1">Uncharacterized protein</fullName>
    </submittedName>
</protein>
<dbReference type="GeneID" id="90002682"/>
<evidence type="ECO:0000313" key="2">
    <source>
        <dbReference type="Proteomes" id="UP001334248"/>
    </source>
</evidence>
<organism evidence="1 2">
    <name type="scientific">Knufia obscura</name>
    <dbReference type="NCBI Taxonomy" id="1635080"/>
    <lineage>
        <taxon>Eukaryota</taxon>
        <taxon>Fungi</taxon>
        <taxon>Dikarya</taxon>
        <taxon>Ascomycota</taxon>
        <taxon>Pezizomycotina</taxon>
        <taxon>Eurotiomycetes</taxon>
        <taxon>Chaetothyriomycetidae</taxon>
        <taxon>Chaetothyriales</taxon>
        <taxon>Trichomeriaceae</taxon>
        <taxon>Knufia</taxon>
    </lineage>
</organism>
<dbReference type="Proteomes" id="UP001334248">
    <property type="component" value="Unassembled WGS sequence"/>
</dbReference>
<accession>A0ABR0RCB5</accession>
<reference evidence="1 2" key="1">
    <citation type="journal article" date="2023" name="Res Sq">
        <title>Genomic and morphological characterization of Knufia obscura isolated from the Mars 2020 spacecraft assembly facility.</title>
        <authorList>
            <person name="Chander A.M."/>
            <person name="Teixeira M.M."/>
            <person name="Singh N.K."/>
            <person name="Williams M.P."/>
            <person name="Parker C.W."/>
            <person name="Leo P."/>
            <person name="Stajich J.E."/>
            <person name="Torok T."/>
            <person name="Tighe S."/>
            <person name="Mason C.E."/>
            <person name="Venkateswaran K."/>
        </authorList>
    </citation>
    <scope>NUCLEOTIDE SEQUENCE [LARGE SCALE GENOMIC DNA]</scope>
    <source>
        <strain evidence="1 2">CCFEE 5817</strain>
    </source>
</reference>
<dbReference type="RefSeq" id="XP_064726353.1">
    <property type="nucleotide sequence ID" value="XM_064877628.1"/>
</dbReference>
<gene>
    <name evidence="1" type="ORF">PMZ80_009233</name>
</gene>